<evidence type="ECO:0000256" key="6">
    <source>
        <dbReference type="ARBA" id="ARBA00023288"/>
    </source>
</evidence>
<dbReference type="NCBIfam" id="TIGR02802">
    <property type="entry name" value="Pal_lipo"/>
    <property type="match status" value="1"/>
</dbReference>
<dbReference type="CDD" id="cd07185">
    <property type="entry name" value="OmpA_C-like"/>
    <property type="match status" value="1"/>
</dbReference>
<dbReference type="GO" id="GO:0051301">
    <property type="term" value="P:cell division"/>
    <property type="evidence" value="ECO:0007669"/>
    <property type="project" value="UniProtKB-UniRule"/>
</dbReference>
<keyword evidence="4 8" id="KW-0564">Palmitate</keyword>
<name>V5C7G9_9GAMM</name>
<feature type="chain" id="PRO_5004731829" description="Peptidoglycan-associated lipoprotein" evidence="9">
    <location>
        <begin position="24"/>
        <end position="186"/>
    </location>
</feature>
<dbReference type="STRING" id="1116472.MGMO_52c00280"/>
<dbReference type="AlphaFoldDB" id="V5C7G9"/>
<keyword evidence="5 8" id="KW-0998">Cell outer membrane</keyword>
<dbReference type="InterPro" id="IPR039001">
    <property type="entry name" value="Pal"/>
</dbReference>
<evidence type="ECO:0000313" key="11">
    <source>
        <dbReference type="EMBL" id="ESS72673.1"/>
    </source>
</evidence>
<dbReference type="PANTHER" id="PTHR30329">
    <property type="entry name" value="STATOR ELEMENT OF FLAGELLAR MOTOR COMPLEX"/>
    <property type="match status" value="1"/>
</dbReference>
<protein>
    <recommendedName>
        <fullName evidence="8">Peptidoglycan-associated lipoprotein</fullName>
        <shortName evidence="8">PAL</shortName>
    </recommendedName>
</protein>
<dbReference type="InterPro" id="IPR050330">
    <property type="entry name" value="Bact_OuterMem_StrucFunc"/>
</dbReference>
<evidence type="ECO:0000256" key="1">
    <source>
        <dbReference type="ARBA" id="ARBA00022618"/>
    </source>
</evidence>
<evidence type="ECO:0000256" key="3">
    <source>
        <dbReference type="ARBA" id="ARBA00023136"/>
    </source>
</evidence>
<comment type="caution">
    <text evidence="11">The sequence shown here is derived from an EMBL/GenBank/DDBJ whole genome shotgun (WGS) entry which is preliminary data.</text>
</comment>
<keyword evidence="7 8" id="KW-0131">Cell cycle</keyword>
<keyword evidence="1 8" id="KW-0132">Cell division</keyword>
<evidence type="ECO:0000256" key="2">
    <source>
        <dbReference type="ARBA" id="ARBA00022729"/>
    </source>
</evidence>
<dbReference type="InterPro" id="IPR006664">
    <property type="entry name" value="OMP_bac"/>
</dbReference>
<dbReference type="HAMAP" id="MF_02204">
    <property type="entry name" value="Pal"/>
    <property type="match status" value="1"/>
</dbReference>
<dbReference type="GO" id="GO:0009279">
    <property type="term" value="C:cell outer membrane"/>
    <property type="evidence" value="ECO:0007669"/>
    <property type="project" value="UniProtKB-SubCell"/>
</dbReference>
<dbReference type="RefSeq" id="WP_023494329.1">
    <property type="nucleotide sequence ID" value="NZ_AYLO01000050.1"/>
</dbReference>
<comment type="subcellular location">
    <subcellularLocation>
        <location evidence="8">Cell outer membrane</location>
        <topology evidence="8">Lipid-anchor</topology>
    </subcellularLocation>
</comment>
<keyword evidence="12" id="KW-1185">Reference proteome</keyword>
<feature type="signal peptide" evidence="9">
    <location>
        <begin position="1"/>
        <end position="23"/>
    </location>
</feature>
<reference evidence="11 12" key="1">
    <citation type="journal article" date="2013" name="Genome Announc.">
        <title>Draft Genome Sequence of the Methanotrophic Gammaproteobacterium Methyloglobulus morosus DSM 22980 Strain KoM1.</title>
        <authorList>
            <person name="Poehlein A."/>
            <person name="Deutzmann J.S."/>
            <person name="Daniel R."/>
            <person name="Simeonova D.D."/>
        </authorList>
    </citation>
    <scope>NUCLEOTIDE SEQUENCE [LARGE SCALE GENOMIC DNA]</scope>
    <source>
        <strain evidence="11 12">KoM1</strain>
    </source>
</reference>
<dbReference type="PRINTS" id="PR01021">
    <property type="entry name" value="OMPADOMAIN"/>
</dbReference>
<evidence type="ECO:0000256" key="4">
    <source>
        <dbReference type="ARBA" id="ARBA00023139"/>
    </source>
</evidence>
<gene>
    <name evidence="8 11" type="primary">pal</name>
    <name evidence="11" type="ORF">MGMO_52c00280</name>
</gene>
<keyword evidence="6 8" id="KW-0449">Lipoprotein</keyword>
<dbReference type="PATRIC" id="fig|1116472.3.peg.1529"/>
<sequence>MKINNILMIVLVAVLALSGCSEDEPTDDLSNAGQNAASGINDASTSGLTGMAGPGYTGVTGNNAFLGPEFSDPNNPLSRSTIYFVYDSSEVQPDFIVVINAHARYLAAHPNQKLTLEGHADERGSPEYNIALGDQRAKAVAALLKAQGASDGQLTLVSYGEEKPAVMGSDETAYERNRRVELSYQR</sequence>
<dbReference type="InterPro" id="IPR006665">
    <property type="entry name" value="OmpA-like"/>
</dbReference>
<dbReference type="Proteomes" id="UP000017842">
    <property type="component" value="Unassembled WGS sequence"/>
</dbReference>
<dbReference type="InterPro" id="IPR014169">
    <property type="entry name" value="Pal_lipo_C"/>
</dbReference>
<evidence type="ECO:0000256" key="9">
    <source>
        <dbReference type="SAM" id="SignalP"/>
    </source>
</evidence>
<dbReference type="OrthoDB" id="9809164at2"/>
<comment type="function">
    <text evidence="8">Part of the Tol-Pal system, which plays a role in outer membrane invagination during cell division and is important for maintaining outer membrane integrity.</text>
</comment>
<keyword evidence="3 8" id="KW-0472">Membrane</keyword>
<dbReference type="eggNOG" id="COG2885">
    <property type="taxonomic scope" value="Bacteria"/>
</dbReference>
<dbReference type="Pfam" id="PF00691">
    <property type="entry name" value="OmpA"/>
    <property type="match status" value="1"/>
</dbReference>
<evidence type="ECO:0000313" key="12">
    <source>
        <dbReference type="Proteomes" id="UP000017842"/>
    </source>
</evidence>
<comment type="similarity">
    <text evidence="8">Belongs to the Pal lipoprotein family.</text>
</comment>
<dbReference type="Gene3D" id="3.30.1330.60">
    <property type="entry name" value="OmpA-like domain"/>
    <property type="match status" value="1"/>
</dbReference>
<dbReference type="PROSITE" id="PS51123">
    <property type="entry name" value="OMPA_2"/>
    <property type="match status" value="1"/>
</dbReference>
<feature type="domain" description="OmpA-like" evidence="10">
    <location>
        <begin position="71"/>
        <end position="186"/>
    </location>
</feature>
<dbReference type="EMBL" id="AYLO01000050">
    <property type="protein sequence ID" value="ESS72673.1"/>
    <property type="molecule type" value="Genomic_DNA"/>
</dbReference>
<dbReference type="SUPFAM" id="SSF103088">
    <property type="entry name" value="OmpA-like"/>
    <property type="match status" value="1"/>
</dbReference>
<evidence type="ECO:0000259" key="10">
    <source>
        <dbReference type="PROSITE" id="PS51123"/>
    </source>
</evidence>
<dbReference type="InterPro" id="IPR036737">
    <property type="entry name" value="OmpA-like_sf"/>
</dbReference>
<evidence type="ECO:0000256" key="8">
    <source>
        <dbReference type="HAMAP-Rule" id="MF_02204"/>
    </source>
</evidence>
<evidence type="ECO:0000256" key="5">
    <source>
        <dbReference type="ARBA" id="ARBA00023237"/>
    </source>
</evidence>
<proteinExistence type="inferred from homology"/>
<comment type="subunit">
    <text evidence="8">The Tol-Pal system is composed of five core proteins: the inner membrane proteins TolA, TolQ and TolR, the periplasmic protein TolB and the outer membrane protein Pal. They form a network linking the inner and outer membranes and the peptidoglycan layer.</text>
</comment>
<keyword evidence="2 8" id="KW-0732">Signal</keyword>
<accession>V5C7G9</accession>
<evidence type="ECO:0000256" key="7">
    <source>
        <dbReference type="ARBA" id="ARBA00023306"/>
    </source>
</evidence>
<dbReference type="PANTHER" id="PTHR30329:SF21">
    <property type="entry name" value="LIPOPROTEIN YIAD-RELATED"/>
    <property type="match status" value="1"/>
</dbReference>
<dbReference type="PROSITE" id="PS51257">
    <property type="entry name" value="PROKAR_LIPOPROTEIN"/>
    <property type="match status" value="1"/>
</dbReference>
<organism evidence="11 12">
    <name type="scientific">Methyloglobulus morosus KoM1</name>
    <dbReference type="NCBI Taxonomy" id="1116472"/>
    <lineage>
        <taxon>Bacteria</taxon>
        <taxon>Pseudomonadati</taxon>
        <taxon>Pseudomonadota</taxon>
        <taxon>Gammaproteobacteria</taxon>
        <taxon>Methylococcales</taxon>
        <taxon>Methylococcaceae</taxon>
        <taxon>Methyloglobulus</taxon>
    </lineage>
</organism>